<reference evidence="2" key="1">
    <citation type="submission" date="2020-05" db="EMBL/GenBank/DDBJ databases">
        <authorList>
            <person name="Chiriac C."/>
            <person name="Salcher M."/>
            <person name="Ghai R."/>
            <person name="Kavagutti S V."/>
        </authorList>
    </citation>
    <scope>NUCLEOTIDE SEQUENCE</scope>
</reference>
<dbReference type="Gene3D" id="2.60.200.20">
    <property type="match status" value="1"/>
</dbReference>
<protein>
    <submittedName>
        <fullName evidence="2">Unannotated protein</fullName>
    </submittedName>
</protein>
<evidence type="ECO:0000259" key="1">
    <source>
        <dbReference type="PROSITE" id="PS50006"/>
    </source>
</evidence>
<dbReference type="InterPro" id="IPR000253">
    <property type="entry name" value="FHA_dom"/>
</dbReference>
<dbReference type="SUPFAM" id="SSF49879">
    <property type="entry name" value="SMAD/FHA domain"/>
    <property type="match status" value="1"/>
</dbReference>
<organism evidence="2">
    <name type="scientific">freshwater metagenome</name>
    <dbReference type="NCBI Taxonomy" id="449393"/>
    <lineage>
        <taxon>unclassified sequences</taxon>
        <taxon>metagenomes</taxon>
        <taxon>ecological metagenomes</taxon>
    </lineage>
</organism>
<sequence>MGLLERFEDSLDRLVNGAFARAFKAEVQPVEIAAALQREMDDRAAVIDRERTVIPNVFFIELSEHDFNRLAPFQTALRAELAGLIRDYGGQQRYTILGTIDVSFGEDEELDTGIFRVRSEARAEISSQGNESKADDAVRGQPRLVVGDVAYPLVRGITRLGRGTDADIRIVDPGASRNHCEIVIGTPVLLRDTGSTNGTFVDGKRITEITIDDGTEILIGSTTLVFRNS</sequence>
<dbReference type="EMBL" id="CAEZYW010000055">
    <property type="protein sequence ID" value="CAB4736260.1"/>
    <property type="molecule type" value="Genomic_DNA"/>
</dbReference>
<dbReference type="InterPro" id="IPR022128">
    <property type="entry name" value="FhaA_N"/>
</dbReference>
<proteinExistence type="predicted"/>
<dbReference type="AlphaFoldDB" id="A0A6J6SNC2"/>
<feature type="domain" description="FHA" evidence="1">
    <location>
        <begin position="158"/>
        <end position="206"/>
    </location>
</feature>
<dbReference type="InterPro" id="IPR042287">
    <property type="entry name" value="FhaA_N_sf"/>
</dbReference>
<dbReference type="Pfam" id="PF00498">
    <property type="entry name" value="FHA"/>
    <property type="match status" value="1"/>
</dbReference>
<name>A0A6J6SNC2_9ZZZZ</name>
<gene>
    <name evidence="2" type="ORF">UFOPK2786_00505</name>
</gene>
<accession>A0A6J6SNC2</accession>
<dbReference type="Pfam" id="PF12401">
    <property type="entry name" value="FhaA_N"/>
    <property type="match status" value="1"/>
</dbReference>
<dbReference type="CDD" id="cd00060">
    <property type="entry name" value="FHA"/>
    <property type="match status" value="1"/>
</dbReference>
<dbReference type="PROSITE" id="PS50006">
    <property type="entry name" value="FHA_DOMAIN"/>
    <property type="match status" value="1"/>
</dbReference>
<dbReference type="Gene3D" id="3.30.2320.60">
    <property type="entry name" value="FhaA, phosphopeptide-binding domain (DUF3662)"/>
    <property type="match status" value="1"/>
</dbReference>
<dbReference type="SMART" id="SM00240">
    <property type="entry name" value="FHA"/>
    <property type="match status" value="1"/>
</dbReference>
<dbReference type="InterPro" id="IPR008984">
    <property type="entry name" value="SMAD_FHA_dom_sf"/>
</dbReference>
<evidence type="ECO:0000313" key="2">
    <source>
        <dbReference type="EMBL" id="CAB4736260.1"/>
    </source>
</evidence>